<feature type="compositionally biased region" description="Basic and acidic residues" evidence="1">
    <location>
        <begin position="8"/>
        <end position="17"/>
    </location>
</feature>
<dbReference type="GO" id="GO:0036297">
    <property type="term" value="P:interstrand cross-link repair"/>
    <property type="evidence" value="ECO:0000318"/>
    <property type="project" value="GO_Central"/>
</dbReference>
<feature type="region of interest" description="Disordered" evidence="1">
    <location>
        <begin position="1"/>
        <end position="329"/>
    </location>
</feature>
<dbReference type="InParanoid" id="B3SAW4"/>
<evidence type="ECO:0000313" key="3">
    <source>
        <dbReference type="Proteomes" id="UP000009022"/>
    </source>
</evidence>
<name>B3SAW4_TRIAD</name>
<sequence length="354" mass="38425">MSSLRARKQIDYSKFDVVEDASDDDFQETSQGKKTKSTSRKGKEKKETLSKNATPATNNLASPNKPRLSRSEKMFQRDLEAAIKASQDSTGESKNESGELVSENLEDDEEAAADSVHEDEAKEEEESEEGKESDESEVKPVKKGRKRAATAAASTPGRPRRQAAVKKSKKQIESEDEEDDDDDESAFSAEEEEEDEDDEDSSNSSDISEEFVPQPKGSKKKTPATTKKGKKAAATNNKRQKVTPRKAKPAVKKTASPRKINLDKIKPNRPRPRWNVTVVNKADNTPGKKGRSIGKSGRKSLGMSRSSSTSNSGLGSTPLPSPGSVASPSAAVVRIGLSKKQSVKPLHPSANNSK</sequence>
<dbReference type="GeneID" id="6758599"/>
<feature type="compositionally biased region" description="Acidic residues" evidence="1">
    <location>
        <begin position="18"/>
        <end position="27"/>
    </location>
</feature>
<dbReference type="GO" id="GO:0000724">
    <property type="term" value="P:double-strand break repair via homologous recombination"/>
    <property type="evidence" value="ECO:0000318"/>
    <property type="project" value="GO_Central"/>
</dbReference>
<gene>
    <name evidence="2" type="ORF">TRIADDRAFT_61403</name>
</gene>
<dbReference type="Proteomes" id="UP000009022">
    <property type="component" value="Unassembled WGS sequence"/>
</dbReference>
<protein>
    <recommendedName>
        <fullName evidence="4">RAD51 interacting motif domain-containing protein</fullName>
    </recommendedName>
</protein>
<dbReference type="PANTHER" id="PTHR15361:SF5">
    <property type="entry name" value="C3H1-TYPE DOMAIN-CONTAINING PROTEIN"/>
    <property type="match status" value="1"/>
</dbReference>
<evidence type="ECO:0000313" key="2">
    <source>
        <dbReference type="EMBL" id="EDV20173.1"/>
    </source>
</evidence>
<dbReference type="GO" id="GO:0003697">
    <property type="term" value="F:single-stranded DNA binding"/>
    <property type="evidence" value="ECO:0000318"/>
    <property type="project" value="GO_Central"/>
</dbReference>
<dbReference type="HOGENOM" id="CLU_783754_0_0_1"/>
<dbReference type="CTD" id="6758599"/>
<feature type="compositionally biased region" description="Basic residues" evidence="1">
    <location>
        <begin position="238"/>
        <end position="251"/>
    </location>
</feature>
<dbReference type="OMA" id="WNPPAQV"/>
<accession>B3SAW4</accession>
<feature type="compositionally biased region" description="Basic residues" evidence="1">
    <location>
        <begin position="158"/>
        <end position="169"/>
    </location>
</feature>
<organism evidence="2 3">
    <name type="scientific">Trichoplax adhaerens</name>
    <name type="common">Trichoplax reptans</name>
    <dbReference type="NCBI Taxonomy" id="10228"/>
    <lineage>
        <taxon>Eukaryota</taxon>
        <taxon>Metazoa</taxon>
        <taxon>Placozoa</taxon>
        <taxon>Uniplacotomia</taxon>
        <taxon>Trichoplacea</taxon>
        <taxon>Trichoplacidae</taxon>
        <taxon>Trichoplax</taxon>
    </lineage>
</organism>
<feature type="compositionally biased region" description="Polar residues" evidence="1">
    <location>
        <begin position="50"/>
        <end position="62"/>
    </location>
</feature>
<dbReference type="KEGG" id="tad:TRIADDRAFT_61403"/>
<dbReference type="PANTHER" id="PTHR15361">
    <property type="entry name" value="RAD51/NUKS-INTERACTING PROTEIN"/>
    <property type="match status" value="1"/>
</dbReference>
<dbReference type="EMBL" id="DS985262">
    <property type="protein sequence ID" value="EDV20173.1"/>
    <property type="molecule type" value="Genomic_DNA"/>
</dbReference>
<dbReference type="AlphaFoldDB" id="B3SAW4"/>
<keyword evidence="3" id="KW-1185">Reference proteome</keyword>
<proteinExistence type="predicted"/>
<dbReference type="GO" id="GO:0003690">
    <property type="term" value="F:double-stranded DNA binding"/>
    <property type="evidence" value="ECO:0000318"/>
    <property type="project" value="GO_Central"/>
</dbReference>
<feature type="compositionally biased region" description="Acidic residues" evidence="1">
    <location>
        <begin position="121"/>
        <end position="135"/>
    </location>
</feature>
<dbReference type="RefSeq" id="XP_002117334.1">
    <property type="nucleotide sequence ID" value="XM_002117298.1"/>
</dbReference>
<feature type="compositionally biased region" description="Basic and acidic residues" evidence="1">
    <location>
        <begin position="69"/>
        <end position="81"/>
    </location>
</feature>
<dbReference type="InterPro" id="IPR052003">
    <property type="entry name" value="HR_DNA-Binding_Protein"/>
</dbReference>
<feature type="compositionally biased region" description="Basic residues" evidence="1">
    <location>
        <begin position="217"/>
        <end position="231"/>
    </location>
</feature>
<reference evidence="2 3" key="1">
    <citation type="journal article" date="2008" name="Nature">
        <title>The Trichoplax genome and the nature of placozoans.</title>
        <authorList>
            <person name="Srivastava M."/>
            <person name="Begovic E."/>
            <person name="Chapman J."/>
            <person name="Putnam N.H."/>
            <person name="Hellsten U."/>
            <person name="Kawashima T."/>
            <person name="Kuo A."/>
            <person name="Mitros T."/>
            <person name="Salamov A."/>
            <person name="Carpenter M.L."/>
            <person name="Signorovitch A.Y."/>
            <person name="Moreno M.A."/>
            <person name="Kamm K."/>
            <person name="Grimwood J."/>
            <person name="Schmutz J."/>
            <person name="Shapiro H."/>
            <person name="Grigoriev I.V."/>
            <person name="Buss L.W."/>
            <person name="Schierwater B."/>
            <person name="Dellaporta S.L."/>
            <person name="Rokhsar D.S."/>
        </authorList>
    </citation>
    <scope>NUCLEOTIDE SEQUENCE [LARGE SCALE GENOMIC DNA]</scope>
    <source>
        <strain evidence="2 3">Grell-BS-1999</strain>
    </source>
</reference>
<evidence type="ECO:0000256" key="1">
    <source>
        <dbReference type="SAM" id="MobiDB-lite"/>
    </source>
</evidence>
<feature type="compositionally biased region" description="Acidic residues" evidence="1">
    <location>
        <begin position="174"/>
        <end position="201"/>
    </location>
</feature>
<feature type="compositionally biased region" description="Low complexity" evidence="1">
    <location>
        <begin position="299"/>
        <end position="329"/>
    </location>
</feature>
<evidence type="ECO:0008006" key="4">
    <source>
        <dbReference type="Google" id="ProtNLM"/>
    </source>
</evidence>
<feature type="compositionally biased region" description="Basic residues" evidence="1">
    <location>
        <begin position="288"/>
        <end position="298"/>
    </location>
</feature>
<feature type="compositionally biased region" description="Basic residues" evidence="1">
    <location>
        <begin position="33"/>
        <end position="43"/>
    </location>
</feature>